<dbReference type="EC" id="2.7.7.60" evidence="7"/>
<dbReference type="InterPro" id="IPR018294">
    <property type="entry name" value="ISPD_synthase_CS"/>
</dbReference>
<dbReference type="NCBIfam" id="TIGR00453">
    <property type="entry name" value="ispD"/>
    <property type="match status" value="1"/>
</dbReference>
<evidence type="ECO:0000256" key="5">
    <source>
        <dbReference type="ARBA" id="ARBA00022695"/>
    </source>
</evidence>
<dbReference type="PATRIC" id="fig|935700.4.peg.669"/>
<protein>
    <recommendedName>
        <fullName evidence="7">2-C-methyl-D-erythritol 4-phosphate cytidylyltransferase</fullName>
        <ecNumber evidence="7">2.7.7.60</ecNumber>
    </recommendedName>
    <alternativeName>
        <fullName evidence="7">4-diphosphocytidyl-2C-methyl-D-erythritol synthase</fullName>
    </alternativeName>
    <alternativeName>
        <fullName evidence="7">MEP cytidylyltransferase</fullName>
        <shortName evidence="7">MCT</shortName>
    </alternativeName>
</protein>
<comment type="catalytic activity">
    <reaction evidence="1 7">
        <text>2-C-methyl-D-erythritol 4-phosphate + CTP + H(+) = 4-CDP-2-C-methyl-D-erythritol + diphosphate</text>
        <dbReference type="Rhea" id="RHEA:13429"/>
        <dbReference type="ChEBI" id="CHEBI:15378"/>
        <dbReference type="ChEBI" id="CHEBI:33019"/>
        <dbReference type="ChEBI" id="CHEBI:37563"/>
        <dbReference type="ChEBI" id="CHEBI:57823"/>
        <dbReference type="ChEBI" id="CHEBI:58262"/>
        <dbReference type="EC" id="2.7.7.60"/>
    </reaction>
</comment>
<dbReference type="PANTHER" id="PTHR43015">
    <property type="entry name" value="D-RIBITOL-5-PHOSPHATE CYTIDYLYLTRANSFERASE"/>
    <property type="match status" value="1"/>
</dbReference>
<dbReference type="InterPro" id="IPR001228">
    <property type="entry name" value="IspD"/>
</dbReference>
<comment type="pathway">
    <text evidence="2 7">Isoprenoid biosynthesis; isopentenyl diphosphate biosynthesis via DXP pathway; isopentenyl diphosphate from 1-deoxy-D-xylulose 5-phosphate: step 2/6.</text>
</comment>
<dbReference type="PANTHER" id="PTHR43015:SF1">
    <property type="entry name" value="D-RIBITOL-5-PHOSPHATE CYTIDYLYLTRANSFERASE"/>
    <property type="match status" value="1"/>
</dbReference>
<organism evidence="8 9">
    <name type="scientific">Jannaschia aquimarina</name>
    <dbReference type="NCBI Taxonomy" id="935700"/>
    <lineage>
        <taxon>Bacteria</taxon>
        <taxon>Pseudomonadati</taxon>
        <taxon>Pseudomonadota</taxon>
        <taxon>Alphaproteobacteria</taxon>
        <taxon>Rhodobacterales</taxon>
        <taxon>Roseobacteraceae</taxon>
        <taxon>Jannaschia</taxon>
    </lineage>
</organism>
<comment type="caution">
    <text evidence="8">The sequence shown here is derived from an EMBL/GenBank/DDBJ whole genome shotgun (WGS) entry which is preliminary data.</text>
</comment>
<dbReference type="FunFam" id="3.90.550.10:FF:000003">
    <property type="entry name" value="2-C-methyl-D-erythritol 4-phosphate cytidylyltransferase"/>
    <property type="match status" value="1"/>
</dbReference>
<dbReference type="CDD" id="cd02516">
    <property type="entry name" value="CDP-ME_synthetase"/>
    <property type="match status" value="1"/>
</dbReference>
<feature type="site" description="Positions MEP for the nucleophilic attack" evidence="7">
    <location>
        <position position="208"/>
    </location>
</feature>
<comment type="function">
    <text evidence="7">Catalyzes the formation of 4-diphosphocytidyl-2-C-methyl-D-erythritol from CTP and 2-C-methyl-D-erythritol 4-phosphate (MEP).</text>
</comment>
<comment type="similarity">
    <text evidence="3 7">Belongs to the IspD/TarI cytidylyltransferase family. IspD subfamily.</text>
</comment>
<sequence length="236" mass="24848">MSVAAILVAAGRGRRMSRGTPKQYLPVAGIPILRHTIETFLGHPSIGTVAVVIHMDDLPLYRQAVAGLTDAGLLDPIAGGDSRAASVRCGLEALSERKPEKVLIHDAARPFCPHEVIGAVIEGLDRADGACAALPVVDALWRTEGGRATASVPREGLWRAQTPQGFRFDRIVEAHRACRDPLAADDVAVARAAALDIVLVPGCESNFKITTPADLARAEEIAARDLVELSVSGSSG</sequence>
<dbReference type="HAMAP" id="MF_00108">
    <property type="entry name" value="IspD"/>
    <property type="match status" value="1"/>
</dbReference>
<evidence type="ECO:0000256" key="1">
    <source>
        <dbReference type="ARBA" id="ARBA00001282"/>
    </source>
</evidence>
<dbReference type="PROSITE" id="PS01295">
    <property type="entry name" value="ISPD"/>
    <property type="match status" value="1"/>
</dbReference>
<accession>A0A0D1EIJ4</accession>
<dbReference type="InterPro" id="IPR034683">
    <property type="entry name" value="IspD/TarI"/>
</dbReference>
<dbReference type="UniPathway" id="UPA00056">
    <property type="reaction ID" value="UER00093"/>
</dbReference>
<feature type="site" description="Transition state stabilizer" evidence="7">
    <location>
        <position position="22"/>
    </location>
</feature>
<evidence type="ECO:0000313" key="8">
    <source>
        <dbReference type="EMBL" id="KIT17444.1"/>
    </source>
</evidence>
<keyword evidence="9" id="KW-1185">Reference proteome</keyword>
<keyword evidence="5 7" id="KW-0548">Nucleotidyltransferase</keyword>
<evidence type="ECO:0000256" key="3">
    <source>
        <dbReference type="ARBA" id="ARBA00009789"/>
    </source>
</evidence>
<evidence type="ECO:0000256" key="7">
    <source>
        <dbReference type="HAMAP-Rule" id="MF_00108"/>
    </source>
</evidence>
<dbReference type="AlphaFoldDB" id="A0A0D1EIJ4"/>
<reference evidence="8 9" key="1">
    <citation type="submission" date="2015-02" db="EMBL/GenBank/DDBJ databases">
        <title>Genome Sequence of Jannaschia aquimarina DSM28248, a member of the Roseobacter clade.</title>
        <authorList>
            <person name="Voget S."/>
            <person name="Daniel R."/>
        </authorList>
    </citation>
    <scope>NUCLEOTIDE SEQUENCE [LARGE SCALE GENOMIC DNA]</scope>
    <source>
        <strain evidence="8 9">GSW-M26</strain>
    </source>
</reference>
<dbReference type="Proteomes" id="UP000032232">
    <property type="component" value="Unassembled WGS sequence"/>
</dbReference>
<evidence type="ECO:0000256" key="4">
    <source>
        <dbReference type="ARBA" id="ARBA00022679"/>
    </source>
</evidence>
<dbReference type="Pfam" id="PF01128">
    <property type="entry name" value="IspD"/>
    <property type="match status" value="1"/>
</dbReference>
<keyword evidence="6 7" id="KW-0414">Isoprene biosynthesis</keyword>
<keyword evidence="4 7" id="KW-0808">Transferase</keyword>
<proteinExistence type="inferred from homology"/>
<dbReference type="EMBL" id="JYFE01000017">
    <property type="protein sequence ID" value="KIT17444.1"/>
    <property type="molecule type" value="Genomic_DNA"/>
</dbReference>
<dbReference type="RefSeq" id="WP_043917494.1">
    <property type="nucleotide sequence ID" value="NZ_FZPF01000002.1"/>
</dbReference>
<dbReference type="InterPro" id="IPR029044">
    <property type="entry name" value="Nucleotide-diphossugar_trans"/>
</dbReference>
<evidence type="ECO:0000313" key="9">
    <source>
        <dbReference type="Proteomes" id="UP000032232"/>
    </source>
</evidence>
<dbReference type="GO" id="GO:0019288">
    <property type="term" value="P:isopentenyl diphosphate biosynthetic process, methylerythritol 4-phosphate pathway"/>
    <property type="evidence" value="ECO:0007669"/>
    <property type="project" value="UniProtKB-UniRule"/>
</dbReference>
<dbReference type="OrthoDB" id="9804336at2"/>
<gene>
    <name evidence="7 8" type="primary">ispD</name>
    <name evidence="8" type="ORF">jaqu_06320</name>
</gene>
<evidence type="ECO:0000256" key="6">
    <source>
        <dbReference type="ARBA" id="ARBA00023229"/>
    </source>
</evidence>
<dbReference type="Gene3D" id="3.90.550.10">
    <property type="entry name" value="Spore Coat Polysaccharide Biosynthesis Protein SpsA, Chain A"/>
    <property type="match status" value="1"/>
</dbReference>
<evidence type="ECO:0000256" key="2">
    <source>
        <dbReference type="ARBA" id="ARBA00004787"/>
    </source>
</evidence>
<dbReference type="STRING" id="935700.jaqu_06320"/>
<dbReference type="GO" id="GO:0005829">
    <property type="term" value="C:cytosol"/>
    <property type="evidence" value="ECO:0007669"/>
    <property type="project" value="TreeGrafter"/>
</dbReference>
<feature type="site" description="Transition state stabilizer" evidence="7">
    <location>
        <position position="15"/>
    </location>
</feature>
<dbReference type="SUPFAM" id="SSF53448">
    <property type="entry name" value="Nucleotide-diphospho-sugar transferases"/>
    <property type="match status" value="1"/>
</dbReference>
<feature type="site" description="Positions MEP for the nucleophilic attack" evidence="7">
    <location>
        <position position="154"/>
    </location>
</feature>
<dbReference type="GO" id="GO:0050518">
    <property type="term" value="F:2-C-methyl-D-erythritol 4-phosphate cytidylyltransferase activity"/>
    <property type="evidence" value="ECO:0007669"/>
    <property type="project" value="UniProtKB-UniRule"/>
</dbReference>
<name>A0A0D1EIJ4_9RHOB</name>